<dbReference type="InterPro" id="IPR052155">
    <property type="entry name" value="Biofilm_reg_signaling"/>
</dbReference>
<dbReference type="PROSITE" id="PS50887">
    <property type="entry name" value="GGDEF"/>
    <property type="match status" value="1"/>
</dbReference>
<dbReference type="InterPro" id="IPR035919">
    <property type="entry name" value="EAL_sf"/>
</dbReference>
<comment type="caution">
    <text evidence="5">The sequence shown here is derived from an EMBL/GenBank/DDBJ whole genome shotgun (WGS) entry which is preliminary data.</text>
</comment>
<evidence type="ECO:0000259" key="3">
    <source>
        <dbReference type="PROSITE" id="PS50883"/>
    </source>
</evidence>
<dbReference type="PANTHER" id="PTHR44757:SF4">
    <property type="entry name" value="DIGUANYLATE CYCLASE DGCE-RELATED"/>
    <property type="match status" value="1"/>
</dbReference>
<evidence type="ECO:0000313" key="5">
    <source>
        <dbReference type="EMBL" id="PTM57240.1"/>
    </source>
</evidence>
<feature type="domain" description="PAS" evidence="1">
    <location>
        <begin position="185"/>
        <end position="255"/>
    </location>
</feature>
<dbReference type="Gene3D" id="3.30.450.40">
    <property type="match status" value="1"/>
</dbReference>
<dbReference type="InterPro" id="IPR013655">
    <property type="entry name" value="PAS_fold_3"/>
</dbReference>
<dbReference type="SUPFAM" id="SSF141868">
    <property type="entry name" value="EAL domain-like"/>
    <property type="match status" value="1"/>
</dbReference>
<dbReference type="Pfam" id="PF00563">
    <property type="entry name" value="EAL"/>
    <property type="match status" value="1"/>
</dbReference>
<dbReference type="InterPro" id="IPR029016">
    <property type="entry name" value="GAF-like_dom_sf"/>
</dbReference>
<evidence type="ECO:0000259" key="2">
    <source>
        <dbReference type="PROSITE" id="PS50113"/>
    </source>
</evidence>
<dbReference type="SMART" id="SM00052">
    <property type="entry name" value="EAL"/>
    <property type="match status" value="1"/>
</dbReference>
<dbReference type="NCBIfam" id="TIGR00229">
    <property type="entry name" value="sensory_box"/>
    <property type="match status" value="2"/>
</dbReference>
<gene>
    <name evidence="5" type="ORF">C8P69_104290</name>
</gene>
<dbReference type="PROSITE" id="PS50113">
    <property type="entry name" value="PAC"/>
    <property type="match status" value="2"/>
</dbReference>
<dbReference type="CDD" id="cd01949">
    <property type="entry name" value="GGDEF"/>
    <property type="match status" value="1"/>
</dbReference>
<dbReference type="FunFam" id="3.30.450.20:FF:000099">
    <property type="entry name" value="Sensory box sensor histidine kinase"/>
    <property type="match status" value="1"/>
</dbReference>
<proteinExistence type="predicted"/>
<dbReference type="InterPro" id="IPR000700">
    <property type="entry name" value="PAS-assoc_C"/>
</dbReference>
<accession>A0A2T4Z5T5</accession>
<dbReference type="PROSITE" id="PS50883">
    <property type="entry name" value="EAL"/>
    <property type="match status" value="1"/>
</dbReference>
<dbReference type="GO" id="GO:0003824">
    <property type="term" value="F:catalytic activity"/>
    <property type="evidence" value="ECO:0007669"/>
    <property type="project" value="UniProtKB-ARBA"/>
</dbReference>
<feature type="domain" description="PAS" evidence="1">
    <location>
        <begin position="311"/>
        <end position="384"/>
    </location>
</feature>
<dbReference type="SMART" id="SM00086">
    <property type="entry name" value="PAC"/>
    <property type="match status" value="3"/>
</dbReference>
<keyword evidence="6" id="KW-1185">Reference proteome</keyword>
<dbReference type="SUPFAM" id="SSF55781">
    <property type="entry name" value="GAF domain-like"/>
    <property type="match status" value="1"/>
</dbReference>
<dbReference type="InterPro" id="IPR000160">
    <property type="entry name" value="GGDEF_dom"/>
</dbReference>
<dbReference type="InterPro" id="IPR043128">
    <property type="entry name" value="Rev_trsase/Diguanyl_cyclase"/>
</dbReference>
<dbReference type="FunFam" id="3.30.70.270:FF:000001">
    <property type="entry name" value="Diguanylate cyclase domain protein"/>
    <property type="match status" value="1"/>
</dbReference>
<feature type="domain" description="PAC" evidence="2">
    <location>
        <begin position="258"/>
        <end position="310"/>
    </location>
</feature>
<evidence type="ECO:0000259" key="4">
    <source>
        <dbReference type="PROSITE" id="PS50887"/>
    </source>
</evidence>
<dbReference type="Gene3D" id="3.30.450.20">
    <property type="entry name" value="PAS domain"/>
    <property type="match status" value="3"/>
</dbReference>
<dbReference type="EMBL" id="PZZL01000004">
    <property type="protein sequence ID" value="PTM57240.1"/>
    <property type="molecule type" value="Genomic_DNA"/>
</dbReference>
<protein>
    <submittedName>
        <fullName evidence="5">PAS domain S-box-containing protein/diguanylate cyclase (GGDEF)-like protein</fullName>
    </submittedName>
</protein>
<reference evidence="5 6" key="1">
    <citation type="submission" date="2018-04" db="EMBL/GenBank/DDBJ databases">
        <title>Genomic Encyclopedia of Archaeal and Bacterial Type Strains, Phase II (KMG-II): from individual species to whole genera.</title>
        <authorList>
            <person name="Goeker M."/>
        </authorList>
    </citation>
    <scope>NUCLEOTIDE SEQUENCE [LARGE SCALE GENOMIC DNA]</scope>
    <source>
        <strain evidence="5 6">DSM 25521</strain>
    </source>
</reference>
<dbReference type="InterPro" id="IPR001633">
    <property type="entry name" value="EAL_dom"/>
</dbReference>
<organism evidence="5 6">
    <name type="scientific">Phreatobacter oligotrophus</name>
    <dbReference type="NCBI Taxonomy" id="1122261"/>
    <lineage>
        <taxon>Bacteria</taxon>
        <taxon>Pseudomonadati</taxon>
        <taxon>Pseudomonadota</taxon>
        <taxon>Alphaproteobacteria</taxon>
        <taxon>Hyphomicrobiales</taxon>
        <taxon>Phreatobacteraceae</taxon>
        <taxon>Phreatobacter</taxon>
    </lineage>
</organism>
<sequence>MAHAPQPPDEERRLSALRALDVLDTPPEAEFDALVQAASMVCGTPISLVSLIDSERQWIKANVGLPGLTETPREVAFCAHAILQDDILEIRDATADDRFVDNPLVTSDPNIRFYAGATLKLSDGTHAGTLCVIDRKPGRLDDRQRQILSHLAKAAAVLLEGRRALHAERRLREEFALATRDLAVSEERFRTLSEASPLGVFATDPHGLCLYNNSRWQEIYGLSLEESLGDGWSSTIHPEDREAVFSEWQRSAEAGQDFDMEFRIKRPAGPVRYVRAQSRPSRDQDGTITGHIGSVEDVTEARATRERLVAEQIRLASIIEGTGVGTWEWNVQTGEARFNERWAEIVGWSLAELGPTSIQTWLDLGHPEDLQRSEELLERHFAGESPLYECEARMRHREGHWVWVLDRGRVLTRTPDGQPEWMFGTHLDITERKWRDEALRKSEALLNRTGEVAGVGGWELDLETGGLMWTAQTRAIHGVAPEYQPTLDSAIHFYEPAARAVITAAVERAIATGDGWDLELPLVRADGQRIWVRAVGNADFAGDKPVRLWGAFQDITAQHRLISEMTYHARHDALTGLINRSEFEARLRQLVDRTLNSDRTHALMYLDLDQFKLINDSCGHSVGDEVLKQVGRLLGDCIGKDDILARLGGDEFGIVLTSRTIDEAQRIAEMICLRMEDFRFVDKGRRYRIGASIGLVAIDARSGTIEALMQAADLSCYAAKDAGRNRVHVWSDADEPVQTRQGEMQWASRIERALDEGCFVLHAQRIYPLAAGESGLRAEVLLRMRAADGSLVMPGAFLPAAERYHLASRIDAWVLKAVIAALRTSDHLAGIASISVNLSGQSVGDRTFHGQAINLLMEAGPALCRLLCLEITETAAVTNLTDARDFIRRAKELGVSVALDDFGAGASSFGYLKRLPVDVIKIDGQFIQNLGTEPLDEAAVRCFIDVAQVMGVQTVAEFVDDDRVAAIVRQMGVDFAQGFHLHKPECLTALLNGLGHPDPR</sequence>
<dbReference type="InterPro" id="IPR001610">
    <property type="entry name" value="PAC"/>
</dbReference>
<evidence type="ECO:0000259" key="1">
    <source>
        <dbReference type="PROSITE" id="PS50112"/>
    </source>
</evidence>
<dbReference type="InterPro" id="IPR003018">
    <property type="entry name" value="GAF"/>
</dbReference>
<dbReference type="Gene3D" id="3.20.20.450">
    <property type="entry name" value="EAL domain"/>
    <property type="match status" value="1"/>
</dbReference>
<dbReference type="Pfam" id="PF08447">
    <property type="entry name" value="PAS_3"/>
    <property type="match status" value="2"/>
</dbReference>
<dbReference type="SMART" id="SM00065">
    <property type="entry name" value="GAF"/>
    <property type="match status" value="1"/>
</dbReference>
<name>A0A2T4Z5T5_9HYPH</name>
<dbReference type="CDD" id="cd00130">
    <property type="entry name" value="PAS"/>
    <property type="match status" value="3"/>
</dbReference>
<dbReference type="InterPro" id="IPR029787">
    <property type="entry name" value="Nucleotide_cyclase"/>
</dbReference>
<dbReference type="CDD" id="cd01948">
    <property type="entry name" value="EAL"/>
    <property type="match status" value="1"/>
</dbReference>
<evidence type="ECO:0000313" key="6">
    <source>
        <dbReference type="Proteomes" id="UP000241808"/>
    </source>
</evidence>
<dbReference type="Pfam" id="PF00990">
    <property type="entry name" value="GGDEF"/>
    <property type="match status" value="1"/>
</dbReference>
<dbReference type="AlphaFoldDB" id="A0A2T4Z5T5"/>
<dbReference type="SUPFAM" id="SSF55785">
    <property type="entry name" value="PYP-like sensor domain (PAS domain)"/>
    <property type="match status" value="3"/>
</dbReference>
<feature type="domain" description="PAC" evidence="2">
    <location>
        <begin position="388"/>
        <end position="441"/>
    </location>
</feature>
<dbReference type="NCBIfam" id="TIGR00254">
    <property type="entry name" value="GGDEF"/>
    <property type="match status" value="1"/>
</dbReference>
<dbReference type="SMART" id="SM00267">
    <property type="entry name" value="GGDEF"/>
    <property type="match status" value="1"/>
</dbReference>
<dbReference type="InterPro" id="IPR035965">
    <property type="entry name" value="PAS-like_dom_sf"/>
</dbReference>
<dbReference type="SUPFAM" id="SSF55073">
    <property type="entry name" value="Nucleotide cyclase"/>
    <property type="match status" value="1"/>
</dbReference>
<dbReference type="InterPro" id="IPR000014">
    <property type="entry name" value="PAS"/>
</dbReference>
<dbReference type="Gene3D" id="3.30.70.270">
    <property type="match status" value="1"/>
</dbReference>
<dbReference type="PANTHER" id="PTHR44757">
    <property type="entry name" value="DIGUANYLATE CYCLASE DGCP"/>
    <property type="match status" value="1"/>
</dbReference>
<feature type="domain" description="EAL" evidence="3">
    <location>
        <begin position="743"/>
        <end position="998"/>
    </location>
</feature>
<dbReference type="PROSITE" id="PS50112">
    <property type="entry name" value="PAS"/>
    <property type="match status" value="2"/>
</dbReference>
<dbReference type="SMART" id="SM00091">
    <property type="entry name" value="PAS"/>
    <property type="match status" value="2"/>
</dbReference>
<dbReference type="RefSeq" id="WP_108177105.1">
    <property type="nucleotide sequence ID" value="NZ_PZZL01000004.1"/>
</dbReference>
<feature type="domain" description="GGDEF" evidence="4">
    <location>
        <begin position="599"/>
        <end position="732"/>
    </location>
</feature>
<dbReference type="Proteomes" id="UP000241808">
    <property type="component" value="Unassembled WGS sequence"/>
</dbReference>
<dbReference type="OrthoDB" id="9814202at2"/>